<gene>
    <name evidence="2" type="ORF">DAEQUDRAFT_736328</name>
</gene>
<accession>A0A165SLM8</accession>
<proteinExistence type="predicted"/>
<feature type="region of interest" description="Disordered" evidence="1">
    <location>
        <begin position="61"/>
        <end position="96"/>
    </location>
</feature>
<reference evidence="2 3" key="1">
    <citation type="journal article" date="2016" name="Mol. Biol. Evol.">
        <title>Comparative Genomics of Early-Diverging Mushroom-Forming Fungi Provides Insights into the Origins of Lignocellulose Decay Capabilities.</title>
        <authorList>
            <person name="Nagy L.G."/>
            <person name="Riley R."/>
            <person name="Tritt A."/>
            <person name="Adam C."/>
            <person name="Daum C."/>
            <person name="Floudas D."/>
            <person name="Sun H."/>
            <person name="Yadav J.S."/>
            <person name="Pangilinan J."/>
            <person name="Larsson K.H."/>
            <person name="Matsuura K."/>
            <person name="Barry K."/>
            <person name="Labutti K."/>
            <person name="Kuo R."/>
            <person name="Ohm R.A."/>
            <person name="Bhattacharya S.S."/>
            <person name="Shirouzu T."/>
            <person name="Yoshinaga Y."/>
            <person name="Martin F.M."/>
            <person name="Grigoriev I.V."/>
            <person name="Hibbett D.S."/>
        </authorList>
    </citation>
    <scope>NUCLEOTIDE SEQUENCE [LARGE SCALE GENOMIC DNA]</scope>
    <source>
        <strain evidence="2 3">L-15889</strain>
    </source>
</reference>
<feature type="compositionally biased region" description="Polar residues" evidence="1">
    <location>
        <begin position="82"/>
        <end position="96"/>
    </location>
</feature>
<sequence length="204" mass="22929">MQFAQDARARQTRYPTPAIDHSALVVLLNEFLDDSRMVNARPNGKMTEYSCIMAAAPSTLKTLPSSRTPKAEVNRRAPYGGHNTSRPAPHLQSRQKSMAFDSSCNLRRPVFDIGGSEDQRFSNYPVGRKQKSKSFMYQGDCSDKSETNHCERAWSALPVFALPGALPSCGSWQHCILVNAVDRTTEAYRRQTQLNLWRCGFLEP</sequence>
<keyword evidence="3" id="KW-1185">Reference proteome</keyword>
<organism evidence="2 3">
    <name type="scientific">Daedalea quercina L-15889</name>
    <dbReference type="NCBI Taxonomy" id="1314783"/>
    <lineage>
        <taxon>Eukaryota</taxon>
        <taxon>Fungi</taxon>
        <taxon>Dikarya</taxon>
        <taxon>Basidiomycota</taxon>
        <taxon>Agaricomycotina</taxon>
        <taxon>Agaricomycetes</taxon>
        <taxon>Polyporales</taxon>
        <taxon>Fomitopsis</taxon>
    </lineage>
</organism>
<dbReference type="AlphaFoldDB" id="A0A165SLM8"/>
<dbReference type="EMBL" id="KV429042">
    <property type="protein sequence ID" value="KZT72181.1"/>
    <property type="molecule type" value="Genomic_DNA"/>
</dbReference>
<evidence type="ECO:0000313" key="2">
    <source>
        <dbReference type="EMBL" id="KZT72181.1"/>
    </source>
</evidence>
<dbReference type="Proteomes" id="UP000076727">
    <property type="component" value="Unassembled WGS sequence"/>
</dbReference>
<name>A0A165SLM8_9APHY</name>
<evidence type="ECO:0000313" key="3">
    <source>
        <dbReference type="Proteomes" id="UP000076727"/>
    </source>
</evidence>
<evidence type="ECO:0000256" key="1">
    <source>
        <dbReference type="SAM" id="MobiDB-lite"/>
    </source>
</evidence>
<protein>
    <submittedName>
        <fullName evidence="2">Uncharacterized protein</fullName>
    </submittedName>
</protein>